<protein>
    <submittedName>
        <fullName evidence="1">Uncharacterized protein</fullName>
    </submittedName>
</protein>
<comment type="caution">
    <text evidence="1">The sequence shown here is derived from an EMBL/GenBank/DDBJ whole genome shotgun (WGS) entry which is preliminary data.</text>
</comment>
<keyword evidence="2" id="KW-1185">Reference proteome</keyword>
<reference evidence="1 2" key="1">
    <citation type="journal article" date="2013" name="Curr. Biol.">
        <title>The Genome of the Foraminiferan Reticulomyxa filosa.</title>
        <authorList>
            <person name="Glockner G."/>
            <person name="Hulsmann N."/>
            <person name="Schleicher M."/>
            <person name="Noegel A.A."/>
            <person name="Eichinger L."/>
            <person name="Gallinger C."/>
            <person name="Pawlowski J."/>
            <person name="Sierra R."/>
            <person name="Euteneuer U."/>
            <person name="Pillet L."/>
            <person name="Moustafa A."/>
            <person name="Platzer M."/>
            <person name="Groth M."/>
            <person name="Szafranski K."/>
            <person name="Schliwa M."/>
        </authorList>
    </citation>
    <scope>NUCLEOTIDE SEQUENCE [LARGE SCALE GENOMIC DNA]</scope>
</reference>
<gene>
    <name evidence="1" type="ORF">RFI_21355</name>
</gene>
<sequence length="152" mass="17758">MFLLYSFECGFVIVFDVETLEQTQCFRVTEESNCAETNEMKCCVVCTKTQLETFVIALMKSNKISVLTLTEGDTNKTYQLIHYLELTTSISQEVFEKDTKIQENVQMFPLNMYGQFDRIELCRTGNLLLVKKLFALYNQQQNFSESCWLILF</sequence>
<name>X6MSD7_RETFI</name>
<accession>X6MSD7</accession>
<dbReference type="AlphaFoldDB" id="X6MSD7"/>
<organism evidence="1 2">
    <name type="scientific">Reticulomyxa filosa</name>
    <dbReference type="NCBI Taxonomy" id="46433"/>
    <lineage>
        <taxon>Eukaryota</taxon>
        <taxon>Sar</taxon>
        <taxon>Rhizaria</taxon>
        <taxon>Retaria</taxon>
        <taxon>Foraminifera</taxon>
        <taxon>Monothalamids</taxon>
        <taxon>Reticulomyxidae</taxon>
        <taxon>Reticulomyxa</taxon>
    </lineage>
</organism>
<evidence type="ECO:0000313" key="2">
    <source>
        <dbReference type="Proteomes" id="UP000023152"/>
    </source>
</evidence>
<evidence type="ECO:0000313" key="1">
    <source>
        <dbReference type="EMBL" id="ETO16010.1"/>
    </source>
</evidence>
<dbReference type="Proteomes" id="UP000023152">
    <property type="component" value="Unassembled WGS sequence"/>
</dbReference>
<proteinExistence type="predicted"/>
<dbReference type="EMBL" id="ASPP01018643">
    <property type="protein sequence ID" value="ETO16010.1"/>
    <property type="molecule type" value="Genomic_DNA"/>
</dbReference>